<name>A0A0D0E2Y4_9AGAM</name>
<gene>
    <name evidence="1" type="ORF">PAXRUDRAFT_827320</name>
</gene>
<protein>
    <submittedName>
        <fullName evidence="1">Uncharacterized protein</fullName>
    </submittedName>
</protein>
<keyword evidence="2" id="KW-1185">Reference proteome</keyword>
<dbReference type="HOGENOM" id="CLU_146846_0_0_1"/>
<reference evidence="1 2" key="1">
    <citation type="submission" date="2014-04" db="EMBL/GenBank/DDBJ databases">
        <authorList>
            <consortium name="DOE Joint Genome Institute"/>
            <person name="Kuo A."/>
            <person name="Kohler A."/>
            <person name="Jargeat P."/>
            <person name="Nagy L.G."/>
            <person name="Floudas D."/>
            <person name="Copeland A."/>
            <person name="Barry K.W."/>
            <person name="Cichocki N."/>
            <person name="Veneault-Fourrey C."/>
            <person name="LaButti K."/>
            <person name="Lindquist E.A."/>
            <person name="Lipzen A."/>
            <person name="Lundell T."/>
            <person name="Morin E."/>
            <person name="Murat C."/>
            <person name="Sun H."/>
            <person name="Tunlid A."/>
            <person name="Henrissat B."/>
            <person name="Grigoriev I.V."/>
            <person name="Hibbett D.S."/>
            <person name="Martin F."/>
            <person name="Nordberg H.P."/>
            <person name="Cantor M.N."/>
            <person name="Hua S.X."/>
        </authorList>
    </citation>
    <scope>NUCLEOTIDE SEQUENCE [LARGE SCALE GENOMIC DNA]</scope>
    <source>
        <strain evidence="1 2">Ve08.2h10</strain>
    </source>
</reference>
<dbReference type="Proteomes" id="UP000054538">
    <property type="component" value="Unassembled WGS sequence"/>
</dbReference>
<reference evidence="2" key="2">
    <citation type="submission" date="2015-01" db="EMBL/GenBank/DDBJ databases">
        <title>Evolutionary Origins and Diversification of the Mycorrhizal Mutualists.</title>
        <authorList>
            <consortium name="DOE Joint Genome Institute"/>
            <consortium name="Mycorrhizal Genomics Consortium"/>
            <person name="Kohler A."/>
            <person name="Kuo A."/>
            <person name="Nagy L.G."/>
            <person name="Floudas D."/>
            <person name="Copeland A."/>
            <person name="Barry K.W."/>
            <person name="Cichocki N."/>
            <person name="Veneault-Fourrey C."/>
            <person name="LaButti K."/>
            <person name="Lindquist E.A."/>
            <person name="Lipzen A."/>
            <person name="Lundell T."/>
            <person name="Morin E."/>
            <person name="Murat C."/>
            <person name="Riley R."/>
            <person name="Ohm R."/>
            <person name="Sun H."/>
            <person name="Tunlid A."/>
            <person name="Henrissat B."/>
            <person name="Grigoriev I.V."/>
            <person name="Hibbett D.S."/>
            <person name="Martin F."/>
        </authorList>
    </citation>
    <scope>NUCLEOTIDE SEQUENCE [LARGE SCALE GENOMIC DNA]</scope>
    <source>
        <strain evidence="2">Ve08.2h10</strain>
    </source>
</reference>
<evidence type="ECO:0000313" key="1">
    <source>
        <dbReference type="EMBL" id="KIK95134.1"/>
    </source>
</evidence>
<dbReference type="EMBL" id="KN825062">
    <property type="protein sequence ID" value="KIK95134.1"/>
    <property type="molecule type" value="Genomic_DNA"/>
</dbReference>
<dbReference type="STRING" id="930991.A0A0D0E2Y4"/>
<sequence length="123" mass="13737">MNTIRHLALAARRPVRQPLFIPLRCQRPFSFTPRVQATEQDNTFLNNFKDTSVFRQIANNPEALMALRDFSALMKEKGIDASSGPPSTMQMLRLAGSSDFRKAAQKVVDELKNAGVDLTSQVS</sequence>
<dbReference type="InParanoid" id="A0A0D0E2Y4"/>
<evidence type="ECO:0000313" key="2">
    <source>
        <dbReference type="Proteomes" id="UP000054538"/>
    </source>
</evidence>
<accession>A0A0D0E2Y4</accession>
<dbReference type="AlphaFoldDB" id="A0A0D0E2Y4"/>
<dbReference type="OrthoDB" id="10008801at2759"/>
<proteinExistence type="predicted"/>
<organism evidence="1 2">
    <name type="scientific">Paxillus rubicundulus Ve08.2h10</name>
    <dbReference type="NCBI Taxonomy" id="930991"/>
    <lineage>
        <taxon>Eukaryota</taxon>
        <taxon>Fungi</taxon>
        <taxon>Dikarya</taxon>
        <taxon>Basidiomycota</taxon>
        <taxon>Agaricomycotina</taxon>
        <taxon>Agaricomycetes</taxon>
        <taxon>Agaricomycetidae</taxon>
        <taxon>Boletales</taxon>
        <taxon>Paxilineae</taxon>
        <taxon>Paxillaceae</taxon>
        <taxon>Paxillus</taxon>
    </lineage>
</organism>